<sequence length="612" mass="70661">AGDATICRRPKLDDDNNSIIFPNTSDIEYTHTTRCKHKPSNTRETGEREIWRNKVGGDFTPTGSLKDRGKKKHKSLPAWRNSLNAGGSSKKLGLVVDTRRFCMVDPFNPTINRKSFVFDTTWNITAYFTSTDNNNINPNITVDNNSDKKSFLDYLGEESPATILIAKKENLARNSRFSMQPVRRNNSNRRSIAKDIREVRTFRWENRNYDREKTSSQLYELYEKYNDSPLVDLQNKPLPPVPNDNVNTLDFQNDDYDYNFRQSIIEDSELQSIIDTLSFISEYHSIIEAPDDVFDNNSSHYTPTSTARESFSELLIDDDTIPNPFEDVSGVPLAILSTNSARDSMNSMKTLPVEVQMCLSCKRKTTDSGYSIQWCKACEMKRFEQQFESWSSGNDDVDIFILESQLNSSSYFDYLEWISFDRLQDIELVDAGDYGCVFQAIWKDGPRERWDMNNSQYVRCGECLVDCFARLLRRCWDSNPFVRPCANSLREIIAEWICEISENTSSEISIQFQQSEEKRLESVSTVNSQSEEGCVINEDDIHPGAVYTSRFFNFENLHEPNVIFSKSLDPKDHLAIRQYIANETKYYNLKINSLKAESSNIAAEVYDILQYW</sequence>
<gene>
    <name evidence="2" type="ORF">FMOSSE_LOCUS12528</name>
</gene>
<evidence type="ECO:0000256" key="1">
    <source>
        <dbReference type="SAM" id="MobiDB-lite"/>
    </source>
</evidence>
<dbReference type="AlphaFoldDB" id="A0A9N9HB45"/>
<comment type="caution">
    <text evidence="2">The sequence shown here is derived from an EMBL/GenBank/DDBJ whole genome shotgun (WGS) entry which is preliminary data.</text>
</comment>
<dbReference type="Proteomes" id="UP000789375">
    <property type="component" value="Unassembled WGS sequence"/>
</dbReference>
<keyword evidence="3" id="KW-1185">Reference proteome</keyword>
<name>A0A9N9HB45_FUNMO</name>
<feature type="region of interest" description="Disordered" evidence="1">
    <location>
        <begin position="52"/>
        <end position="73"/>
    </location>
</feature>
<evidence type="ECO:0000313" key="3">
    <source>
        <dbReference type="Proteomes" id="UP000789375"/>
    </source>
</evidence>
<evidence type="ECO:0000313" key="2">
    <source>
        <dbReference type="EMBL" id="CAG8673451.1"/>
    </source>
</evidence>
<proteinExistence type="predicted"/>
<accession>A0A9N9HB45</accession>
<organism evidence="2 3">
    <name type="scientific">Funneliformis mosseae</name>
    <name type="common">Endomycorrhizal fungus</name>
    <name type="synonym">Glomus mosseae</name>
    <dbReference type="NCBI Taxonomy" id="27381"/>
    <lineage>
        <taxon>Eukaryota</taxon>
        <taxon>Fungi</taxon>
        <taxon>Fungi incertae sedis</taxon>
        <taxon>Mucoromycota</taxon>
        <taxon>Glomeromycotina</taxon>
        <taxon>Glomeromycetes</taxon>
        <taxon>Glomerales</taxon>
        <taxon>Glomeraceae</taxon>
        <taxon>Funneliformis</taxon>
    </lineage>
</organism>
<reference evidence="2" key="1">
    <citation type="submission" date="2021-06" db="EMBL/GenBank/DDBJ databases">
        <authorList>
            <person name="Kallberg Y."/>
            <person name="Tangrot J."/>
            <person name="Rosling A."/>
        </authorList>
    </citation>
    <scope>NUCLEOTIDE SEQUENCE</scope>
    <source>
        <strain evidence="2">87-6 pot B 2015</strain>
    </source>
</reference>
<feature type="non-terminal residue" evidence="2">
    <location>
        <position position="612"/>
    </location>
</feature>
<protein>
    <submittedName>
        <fullName evidence="2">8760_t:CDS:1</fullName>
    </submittedName>
</protein>
<dbReference type="EMBL" id="CAJVPP010006058">
    <property type="protein sequence ID" value="CAG8673451.1"/>
    <property type="molecule type" value="Genomic_DNA"/>
</dbReference>